<proteinExistence type="predicted"/>
<dbReference type="AlphaFoldDB" id="A0A6M3JJ09"/>
<protein>
    <submittedName>
        <fullName evidence="2">Putative DNA binding, helix-turn-helix domain containing protein</fullName>
    </submittedName>
</protein>
<dbReference type="SMART" id="SM00530">
    <property type="entry name" value="HTH_XRE"/>
    <property type="match status" value="1"/>
</dbReference>
<gene>
    <name evidence="2" type="ORF">MM415A04315_0002</name>
</gene>
<evidence type="ECO:0000313" key="2">
    <source>
        <dbReference type="EMBL" id="QJA69770.1"/>
    </source>
</evidence>
<sequence length="66" mass="7575">MKAEINYKLMEARRKTGCTQAKFAASIGMLKSIYGDIERNRLIPTEKEMLLIADGLHMTIDKLFKK</sequence>
<dbReference type="InterPro" id="IPR010982">
    <property type="entry name" value="Lambda_DNA-bd_dom_sf"/>
</dbReference>
<dbReference type="CDD" id="cd00093">
    <property type="entry name" value="HTH_XRE"/>
    <property type="match status" value="1"/>
</dbReference>
<feature type="domain" description="HTH cro/C1-type" evidence="1">
    <location>
        <begin position="9"/>
        <end position="63"/>
    </location>
</feature>
<dbReference type="Gene3D" id="1.10.260.40">
    <property type="entry name" value="lambda repressor-like DNA-binding domains"/>
    <property type="match status" value="1"/>
</dbReference>
<organism evidence="2">
    <name type="scientific">viral metagenome</name>
    <dbReference type="NCBI Taxonomy" id="1070528"/>
    <lineage>
        <taxon>unclassified sequences</taxon>
        <taxon>metagenomes</taxon>
        <taxon>organismal metagenomes</taxon>
    </lineage>
</organism>
<dbReference type="EMBL" id="MT141735">
    <property type="protein sequence ID" value="QJA69770.1"/>
    <property type="molecule type" value="Genomic_DNA"/>
</dbReference>
<dbReference type="Pfam" id="PF01381">
    <property type="entry name" value="HTH_3"/>
    <property type="match status" value="1"/>
</dbReference>
<evidence type="ECO:0000259" key="1">
    <source>
        <dbReference type="PROSITE" id="PS50943"/>
    </source>
</evidence>
<dbReference type="InterPro" id="IPR001387">
    <property type="entry name" value="Cro/C1-type_HTH"/>
</dbReference>
<dbReference type="PROSITE" id="PS50943">
    <property type="entry name" value="HTH_CROC1"/>
    <property type="match status" value="1"/>
</dbReference>
<reference evidence="2" key="1">
    <citation type="submission" date="2020-03" db="EMBL/GenBank/DDBJ databases">
        <title>The deep terrestrial virosphere.</title>
        <authorList>
            <person name="Holmfeldt K."/>
            <person name="Nilsson E."/>
            <person name="Simone D."/>
            <person name="Lopez-Fernandez M."/>
            <person name="Wu X."/>
            <person name="de Brujin I."/>
            <person name="Lundin D."/>
            <person name="Andersson A."/>
            <person name="Bertilsson S."/>
            <person name="Dopson M."/>
        </authorList>
    </citation>
    <scope>NUCLEOTIDE SEQUENCE</scope>
    <source>
        <strain evidence="2">MM415A04315</strain>
    </source>
</reference>
<name>A0A6M3JJ09_9ZZZZ</name>
<accession>A0A6M3JJ09</accession>
<dbReference type="GO" id="GO:0003677">
    <property type="term" value="F:DNA binding"/>
    <property type="evidence" value="ECO:0007669"/>
    <property type="project" value="InterPro"/>
</dbReference>
<dbReference type="SUPFAM" id="SSF47413">
    <property type="entry name" value="lambda repressor-like DNA-binding domains"/>
    <property type="match status" value="1"/>
</dbReference>